<organism evidence="2">
    <name type="scientific">marine sediment metagenome</name>
    <dbReference type="NCBI Taxonomy" id="412755"/>
    <lineage>
        <taxon>unclassified sequences</taxon>
        <taxon>metagenomes</taxon>
        <taxon>ecological metagenomes</taxon>
    </lineage>
</organism>
<dbReference type="EMBL" id="LAZR01034855">
    <property type="protein sequence ID" value="KKL36254.1"/>
    <property type="molecule type" value="Genomic_DNA"/>
</dbReference>
<dbReference type="Pfam" id="PF11716">
    <property type="entry name" value="MDMPI_N"/>
    <property type="match status" value="2"/>
</dbReference>
<dbReference type="NCBIfam" id="TIGR03083">
    <property type="entry name" value="maleylpyruvate isomerase family mycothiol-dependent enzyme"/>
    <property type="match status" value="1"/>
</dbReference>
<protein>
    <recommendedName>
        <fullName evidence="1">Mycothiol-dependent maleylpyruvate isomerase metal-binding domain-containing protein</fullName>
    </recommendedName>
</protein>
<feature type="domain" description="Mycothiol-dependent maleylpyruvate isomerase metal-binding" evidence="1">
    <location>
        <begin position="198"/>
        <end position="306"/>
    </location>
</feature>
<dbReference type="InterPro" id="IPR034660">
    <property type="entry name" value="DinB/YfiT-like"/>
</dbReference>
<name>A0A0F9C4F7_9ZZZZ</name>
<sequence>MGRGRFMESVRMTLPLVEAAMDDLRLAHRGLLRLVDSLPDGDWSRHVPYGEWTVKDLIAHSIGDMSPSGVGLILAGILTPQFIAGTARTLDVRARNAAMVAERRDSSREDLRQMLFACHDAMYGAALKLTDDHLPVLAYTVPMGRDYDLRVEDWLWHGYHDRQHADDIRRALDVDWQPQNLTFLPQIEEKFRLMHRYREGLLRAVYSVADDAWDEESPCPGWTSRDVLAHVASNELRVHARLRARLGEPHEAELEALRDEAGWNQAAVQERRGRSVRQLVDELAANRHQTLRLLSRLQPEHLSTAITLWDGITCRAPDYVQMFTQHESIHAAHLVPASRARRWKAA</sequence>
<accession>A0A0F9C4F7</accession>
<evidence type="ECO:0000259" key="1">
    <source>
        <dbReference type="Pfam" id="PF11716"/>
    </source>
</evidence>
<dbReference type="GO" id="GO:0046872">
    <property type="term" value="F:metal ion binding"/>
    <property type="evidence" value="ECO:0007669"/>
    <property type="project" value="InterPro"/>
</dbReference>
<dbReference type="AlphaFoldDB" id="A0A0F9C4F7"/>
<dbReference type="InterPro" id="IPR017517">
    <property type="entry name" value="Maleyloyr_isom"/>
</dbReference>
<comment type="caution">
    <text evidence="2">The sequence shown here is derived from an EMBL/GenBank/DDBJ whole genome shotgun (WGS) entry which is preliminary data.</text>
</comment>
<dbReference type="InterPro" id="IPR024344">
    <property type="entry name" value="MDMPI_metal-binding"/>
</dbReference>
<dbReference type="Gene3D" id="1.20.120.450">
    <property type="entry name" value="dinb family like domain"/>
    <property type="match status" value="2"/>
</dbReference>
<gene>
    <name evidence="2" type="ORF">LCGC14_2368280</name>
</gene>
<dbReference type="SUPFAM" id="SSF109854">
    <property type="entry name" value="DinB/YfiT-like putative metalloenzymes"/>
    <property type="match status" value="2"/>
</dbReference>
<evidence type="ECO:0000313" key="2">
    <source>
        <dbReference type="EMBL" id="KKL36254.1"/>
    </source>
</evidence>
<feature type="domain" description="Mycothiol-dependent maleylpyruvate isomerase metal-binding" evidence="1">
    <location>
        <begin position="24"/>
        <end position="157"/>
    </location>
</feature>
<reference evidence="2" key="1">
    <citation type="journal article" date="2015" name="Nature">
        <title>Complex archaea that bridge the gap between prokaryotes and eukaryotes.</title>
        <authorList>
            <person name="Spang A."/>
            <person name="Saw J.H."/>
            <person name="Jorgensen S.L."/>
            <person name="Zaremba-Niedzwiedzka K."/>
            <person name="Martijn J."/>
            <person name="Lind A.E."/>
            <person name="van Eijk R."/>
            <person name="Schleper C."/>
            <person name="Guy L."/>
            <person name="Ettema T.J."/>
        </authorList>
    </citation>
    <scope>NUCLEOTIDE SEQUENCE</scope>
</reference>
<proteinExistence type="predicted"/>